<evidence type="ECO:0000313" key="3">
    <source>
        <dbReference type="Proteomes" id="UP000824469"/>
    </source>
</evidence>
<feature type="compositionally biased region" description="Basic and acidic residues" evidence="1">
    <location>
        <begin position="85"/>
        <end position="96"/>
    </location>
</feature>
<organism evidence="2 3">
    <name type="scientific">Taxus chinensis</name>
    <name type="common">Chinese yew</name>
    <name type="synonym">Taxus wallichiana var. chinensis</name>
    <dbReference type="NCBI Taxonomy" id="29808"/>
    <lineage>
        <taxon>Eukaryota</taxon>
        <taxon>Viridiplantae</taxon>
        <taxon>Streptophyta</taxon>
        <taxon>Embryophyta</taxon>
        <taxon>Tracheophyta</taxon>
        <taxon>Spermatophyta</taxon>
        <taxon>Pinopsida</taxon>
        <taxon>Pinidae</taxon>
        <taxon>Conifers II</taxon>
        <taxon>Cupressales</taxon>
        <taxon>Taxaceae</taxon>
        <taxon>Taxus</taxon>
    </lineage>
</organism>
<gene>
    <name evidence="2" type="ORF">KI387_008416</name>
</gene>
<feature type="region of interest" description="Disordered" evidence="1">
    <location>
        <begin position="81"/>
        <end position="106"/>
    </location>
</feature>
<feature type="compositionally biased region" description="Polar residues" evidence="1">
    <location>
        <begin position="97"/>
        <end position="106"/>
    </location>
</feature>
<evidence type="ECO:0000313" key="2">
    <source>
        <dbReference type="EMBL" id="KAH9304012.1"/>
    </source>
</evidence>
<feature type="non-terminal residue" evidence="2">
    <location>
        <position position="106"/>
    </location>
</feature>
<name>A0AA38CTK4_TAXCH</name>
<accession>A0AA38CTK4</accession>
<reference evidence="2 3" key="1">
    <citation type="journal article" date="2021" name="Nat. Plants">
        <title>The Taxus genome provides insights into paclitaxel biosynthesis.</title>
        <authorList>
            <person name="Xiong X."/>
            <person name="Gou J."/>
            <person name="Liao Q."/>
            <person name="Li Y."/>
            <person name="Zhou Q."/>
            <person name="Bi G."/>
            <person name="Li C."/>
            <person name="Du R."/>
            <person name="Wang X."/>
            <person name="Sun T."/>
            <person name="Guo L."/>
            <person name="Liang H."/>
            <person name="Lu P."/>
            <person name="Wu Y."/>
            <person name="Zhang Z."/>
            <person name="Ro D.K."/>
            <person name="Shang Y."/>
            <person name="Huang S."/>
            <person name="Yan J."/>
        </authorList>
    </citation>
    <scope>NUCLEOTIDE SEQUENCE [LARGE SCALE GENOMIC DNA]</scope>
    <source>
        <strain evidence="2">Ta-2019</strain>
    </source>
</reference>
<sequence>AEEEKQEALALLQLEDHHRIFDYLVQKASITVPSSSSSSPPDYELDAPLSLMNTAKVTENHAAIMNDFAIFEPKVGHTETQTLGKESKYARDDNFRQKPNSIITTQ</sequence>
<keyword evidence="3" id="KW-1185">Reference proteome</keyword>
<protein>
    <submittedName>
        <fullName evidence="2">Uncharacterized protein</fullName>
    </submittedName>
</protein>
<comment type="caution">
    <text evidence="2">The sequence shown here is derived from an EMBL/GenBank/DDBJ whole genome shotgun (WGS) entry which is preliminary data.</text>
</comment>
<feature type="non-terminal residue" evidence="2">
    <location>
        <position position="1"/>
    </location>
</feature>
<evidence type="ECO:0000256" key="1">
    <source>
        <dbReference type="SAM" id="MobiDB-lite"/>
    </source>
</evidence>
<dbReference type="Proteomes" id="UP000824469">
    <property type="component" value="Unassembled WGS sequence"/>
</dbReference>
<dbReference type="EMBL" id="JAHRHJ020000008">
    <property type="protein sequence ID" value="KAH9304012.1"/>
    <property type="molecule type" value="Genomic_DNA"/>
</dbReference>
<dbReference type="AlphaFoldDB" id="A0AA38CTK4"/>
<proteinExistence type="predicted"/>